<keyword evidence="2" id="KW-1185">Reference proteome</keyword>
<evidence type="ECO:0000313" key="2">
    <source>
        <dbReference type="Proteomes" id="UP000252345"/>
    </source>
</evidence>
<gene>
    <name evidence="1" type="ORF">CRD59_06430</name>
</gene>
<dbReference type="Proteomes" id="UP000252345">
    <property type="component" value="Unassembled WGS sequence"/>
</dbReference>
<comment type="caution">
    <text evidence="1">The sequence shown here is derived from an EMBL/GenBank/DDBJ whole genome shotgun (WGS) entry which is preliminary data.</text>
</comment>
<dbReference type="AlphaFoldDB" id="A0A366KC39"/>
<sequence length="87" mass="9919">MAVLTIPDHAPDHEIEDSFHPNVDLFRQLHSAINPVDVDTSIYMIRGGKKLVAFLGVGIKDARAEVMEFVERYFLPFNQTMPFQGHH</sequence>
<accession>A0A366KC39</accession>
<dbReference type="RefSeq" id="WP_113853870.1">
    <property type="nucleotide sequence ID" value="NZ_PDCH01000015.1"/>
</dbReference>
<reference evidence="1 2" key="1">
    <citation type="submission" date="2017-10" db="EMBL/GenBank/DDBJ databases">
        <title>Bifidobacterium xylocopum sp. nov. and Bifidobacterium aemilianum sp. nov., from the carpenter bee (Xylocopa violacea) digestive tract.</title>
        <authorList>
            <person name="Alberoni D."/>
            <person name="Baffoni L."/>
            <person name="Di Gioia D."/>
            <person name="Gaggia F."/>
            <person name="Biavati B."/>
        </authorList>
    </citation>
    <scope>NUCLEOTIDE SEQUENCE [LARGE SCALE GENOMIC DNA]</scope>
    <source>
        <strain evidence="1 2">XV2</strain>
    </source>
</reference>
<dbReference type="EMBL" id="PDCH01000015">
    <property type="protein sequence ID" value="RBP98927.1"/>
    <property type="molecule type" value="Genomic_DNA"/>
</dbReference>
<dbReference type="InterPro" id="IPR029035">
    <property type="entry name" value="DHS-like_NAD/FAD-binding_dom"/>
</dbReference>
<protein>
    <submittedName>
        <fullName evidence="1">Uncharacterized protein</fullName>
    </submittedName>
</protein>
<organism evidence="1 2">
    <name type="scientific">Bifidobacterium xylocopae</name>
    <dbReference type="NCBI Taxonomy" id="2493119"/>
    <lineage>
        <taxon>Bacteria</taxon>
        <taxon>Bacillati</taxon>
        <taxon>Actinomycetota</taxon>
        <taxon>Actinomycetes</taxon>
        <taxon>Bifidobacteriales</taxon>
        <taxon>Bifidobacteriaceae</taxon>
        <taxon>Bifidobacterium</taxon>
    </lineage>
</organism>
<proteinExistence type="predicted"/>
<name>A0A366KC39_9BIFI</name>
<dbReference type="OrthoDB" id="4959782at2"/>
<evidence type="ECO:0000313" key="1">
    <source>
        <dbReference type="EMBL" id="RBP98927.1"/>
    </source>
</evidence>
<dbReference type="SUPFAM" id="SSF52467">
    <property type="entry name" value="DHS-like NAD/FAD-binding domain"/>
    <property type="match status" value="1"/>
</dbReference>